<proteinExistence type="predicted"/>
<name>A0A9D4S4Q5_DREPO</name>
<gene>
    <name evidence="1" type="ORF">DPMN_014494</name>
</gene>
<dbReference type="AlphaFoldDB" id="A0A9D4S4Q5"/>
<reference evidence="1" key="2">
    <citation type="submission" date="2020-11" db="EMBL/GenBank/DDBJ databases">
        <authorList>
            <person name="McCartney M.A."/>
            <person name="Auch B."/>
            <person name="Kono T."/>
            <person name="Mallez S."/>
            <person name="Becker A."/>
            <person name="Gohl D.M."/>
            <person name="Silverstein K.A.T."/>
            <person name="Koren S."/>
            <person name="Bechman K.B."/>
            <person name="Herman A."/>
            <person name="Abrahante J.E."/>
            <person name="Garbe J."/>
        </authorList>
    </citation>
    <scope>NUCLEOTIDE SEQUENCE</scope>
    <source>
        <strain evidence="1">Duluth1</strain>
        <tissue evidence="1">Whole animal</tissue>
    </source>
</reference>
<evidence type="ECO:0000313" key="1">
    <source>
        <dbReference type="EMBL" id="KAH3890413.1"/>
    </source>
</evidence>
<sequence length="108" mass="12066">MTKLVLSFVPPCPEPFATTLYQTYRCSLIIDETTDFTGDDMETLYVRISSNGYVRDIFLDIGCSTSACITDIYSHVQVFQDLELTDVIKDKLARFCSDGAANMMVGLV</sequence>
<evidence type="ECO:0000313" key="2">
    <source>
        <dbReference type="Proteomes" id="UP000828390"/>
    </source>
</evidence>
<dbReference type="Proteomes" id="UP000828390">
    <property type="component" value="Unassembled WGS sequence"/>
</dbReference>
<keyword evidence="2" id="KW-1185">Reference proteome</keyword>
<protein>
    <recommendedName>
        <fullName evidence="3">DUF4371 domain-containing protein</fullName>
    </recommendedName>
</protein>
<reference evidence="1" key="1">
    <citation type="journal article" date="2019" name="bioRxiv">
        <title>The Genome of the Zebra Mussel, Dreissena polymorpha: A Resource for Invasive Species Research.</title>
        <authorList>
            <person name="McCartney M.A."/>
            <person name="Auch B."/>
            <person name="Kono T."/>
            <person name="Mallez S."/>
            <person name="Zhang Y."/>
            <person name="Obille A."/>
            <person name="Becker A."/>
            <person name="Abrahante J.E."/>
            <person name="Garbe J."/>
            <person name="Badalamenti J.P."/>
            <person name="Herman A."/>
            <person name="Mangelson H."/>
            <person name="Liachko I."/>
            <person name="Sullivan S."/>
            <person name="Sone E.D."/>
            <person name="Koren S."/>
            <person name="Silverstein K.A.T."/>
            <person name="Beckman K.B."/>
            <person name="Gohl D.M."/>
        </authorList>
    </citation>
    <scope>NUCLEOTIDE SEQUENCE</scope>
    <source>
        <strain evidence="1">Duluth1</strain>
        <tissue evidence="1">Whole animal</tissue>
    </source>
</reference>
<accession>A0A9D4S4Q5</accession>
<comment type="caution">
    <text evidence="1">The sequence shown here is derived from an EMBL/GenBank/DDBJ whole genome shotgun (WGS) entry which is preliminary data.</text>
</comment>
<organism evidence="1 2">
    <name type="scientific">Dreissena polymorpha</name>
    <name type="common">Zebra mussel</name>
    <name type="synonym">Mytilus polymorpha</name>
    <dbReference type="NCBI Taxonomy" id="45954"/>
    <lineage>
        <taxon>Eukaryota</taxon>
        <taxon>Metazoa</taxon>
        <taxon>Spiralia</taxon>
        <taxon>Lophotrochozoa</taxon>
        <taxon>Mollusca</taxon>
        <taxon>Bivalvia</taxon>
        <taxon>Autobranchia</taxon>
        <taxon>Heteroconchia</taxon>
        <taxon>Euheterodonta</taxon>
        <taxon>Imparidentia</taxon>
        <taxon>Neoheterodontei</taxon>
        <taxon>Myida</taxon>
        <taxon>Dreissenoidea</taxon>
        <taxon>Dreissenidae</taxon>
        <taxon>Dreissena</taxon>
    </lineage>
</organism>
<evidence type="ECO:0008006" key="3">
    <source>
        <dbReference type="Google" id="ProtNLM"/>
    </source>
</evidence>
<dbReference type="EMBL" id="JAIWYP010000001">
    <property type="protein sequence ID" value="KAH3890413.1"/>
    <property type="molecule type" value="Genomic_DNA"/>
</dbReference>